<dbReference type="InterPro" id="IPR000086">
    <property type="entry name" value="NUDIX_hydrolase_dom"/>
</dbReference>
<dbReference type="CDD" id="cd03426">
    <property type="entry name" value="NUDIX_CoAse_Nudt7"/>
    <property type="match status" value="1"/>
</dbReference>
<dbReference type="SUPFAM" id="SSF55811">
    <property type="entry name" value="Nudix"/>
    <property type="match status" value="1"/>
</dbReference>
<evidence type="ECO:0000256" key="4">
    <source>
        <dbReference type="ARBA" id="ARBA00022801"/>
    </source>
</evidence>
<dbReference type="Gene3D" id="3.90.79.10">
    <property type="entry name" value="Nucleoside Triphosphate Pyrophosphohydrolase"/>
    <property type="match status" value="1"/>
</dbReference>
<evidence type="ECO:0000256" key="5">
    <source>
        <dbReference type="ARBA" id="ARBA00022842"/>
    </source>
</evidence>
<evidence type="ECO:0000256" key="2">
    <source>
        <dbReference type="ARBA" id="ARBA00001946"/>
    </source>
</evidence>
<accession>A0ABQ1PDZ8</accession>
<organism evidence="8 9">
    <name type="scientific">Thalassobacillus devorans</name>
    <dbReference type="NCBI Taxonomy" id="279813"/>
    <lineage>
        <taxon>Bacteria</taxon>
        <taxon>Bacillati</taxon>
        <taxon>Bacillota</taxon>
        <taxon>Bacilli</taxon>
        <taxon>Bacillales</taxon>
        <taxon>Bacillaceae</taxon>
        <taxon>Thalassobacillus</taxon>
    </lineage>
</organism>
<keyword evidence="9" id="KW-1185">Reference proteome</keyword>
<protein>
    <submittedName>
        <fullName evidence="8">Coenzyme A pyrophosphatase</fullName>
    </submittedName>
</protein>
<dbReference type="PANTHER" id="PTHR12992:SF11">
    <property type="entry name" value="MITOCHONDRIAL COENZYME A DIPHOSPHATASE NUDT8"/>
    <property type="match status" value="1"/>
</dbReference>
<evidence type="ECO:0000256" key="3">
    <source>
        <dbReference type="ARBA" id="ARBA00022723"/>
    </source>
</evidence>
<comment type="cofactor">
    <cofactor evidence="1">
        <name>Mn(2+)</name>
        <dbReference type="ChEBI" id="CHEBI:29035"/>
    </cofactor>
</comment>
<evidence type="ECO:0000259" key="7">
    <source>
        <dbReference type="PROSITE" id="PS51462"/>
    </source>
</evidence>
<dbReference type="Pfam" id="PF00293">
    <property type="entry name" value="NUDIX"/>
    <property type="match status" value="1"/>
</dbReference>
<keyword evidence="5" id="KW-0460">Magnesium</keyword>
<evidence type="ECO:0000256" key="1">
    <source>
        <dbReference type="ARBA" id="ARBA00001936"/>
    </source>
</evidence>
<evidence type="ECO:0000256" key="6">
    <source>
        <dbReference type="ARBA" id="ARBA00023211"/>
    </source>
</evidence>
<evidence type="ECO:0000313" key="9">
    <source>
        <dbReference type="Proteomes" id="UP000619534"/>
    </source>
</evidence>
<keyword evidence="3" id="KW-0479">Metal-binding</keyword>
<dbReference type="PANTHER" id="PTHR12992">
    <property type="entry name" value="NUDIX HYDROLASE"/>
    <property type="match status" value="1"/>
</dbReference>
<dbReference type="InterPro" id="IPR045121">
    <property type="entry name" value="CoAse"/>
</dbReference>
<comment type="cofactor">
    <cofactor evidence="2">
        <name>Mg(2+)</name>
        <dbReference type="ChEBI" id="CHEBI:18420"/>
    </cofactor>
</comment>
<dbReference type="InterPro" id="IPR015797">
    <property type="entry name" value="NUDIX_hydrolase-like_dom_sf"/>
</dbReference>
<dbReference type="Proteomes" id="UP000619534">
    <property type="component" value="Unassembled WGS sequence"/>
</dbReference>
<feature type="domain" description="Nudix hydrolase" evidence="7">
    <location>
        <begin position="23"/>
        <end position="160"/>
    </location>
</feature>
<gene>
    <name evidence="8" type="ORF">GCM10007216_27550</name>
</gene>
<dbReference type="PROSITE" id="PS51462">
    <property type="entry name" value="NUDIX"/>
    <property type="match status" value="1"/>
</dbReference>
<evidence type="ECO:0000313" key="8">
    <source>
        <dbReference type="EMBL" id="GGC95288.1"/>
    </source>
</evidence>
<sequence length="208" mass="24146">MNLDAIMTKMKNHTPSILGKQRLKPFSILLPLIEKDGELHLLFEVRSHNIRQPGEVCFPGGKKDAEDKHDKDTAVRESMEELGVDDQDIEQVFPLGQLVGSMDMRVNTYVGFINRPLDAIVPNPDEVGEVFTVPLSFFLNHEPEVHYVTLEVKPADDFPYELIPNGKDYNWRPRQMEEYFYIYGEKVIWGLTARVLYHFIEILREKEL</sequence>
<comment type="caution">
    <text evidence="8">The sequence shown here is derived from an EMBL/GenBank/DDBJ whole genome shotgun (WGS) entry which is preliminary data.</text>
</comment>
<dbReference type="RefSeq" id="WP_062443446.1">
    <property type="nucleotide sequence ID" value="NZ_BMCJ01000005.1"/>
</dbReference>
<proteinExistence type="predicted"/>
<dbReference type="EMBL" id="BMCJ01000005">
    <property type="protein sequence ID" value="GGC95288.1"/>
    <property type="molecule type" value="Genomic_DNA"/>
</dbReference>
<reference evidence="9" key="1">
    <citation type="journal article" date="2019" name="Int. J. Syst. Evol. Microbiol.">
        <title>The Global Catalogue of Microorganisms (GCM) 10K type strain sequencing project: providing services to taxonomists for standard genome sequencing and annotation.</title>
        <authorList>
            <consortium name="The Broad Institute Genomics Platform"/>
            <consortium name="The Broad Institute Genome Sequencing Center for Infectious Disease"/>
            <person name="Wu L."/>
            <person name="Ma J."/>
        </authorList>
    </citation>
    <scope>NUCLEOTIDE SEQUENCE [LARGE SCALE GENOMIC DNA]</scope>
    <source>
        <strain evidence="9">CCM 7282</strain>
    </source>
</reference>
<keyword evidence="4" id="KW-0378">Hydrolase</keyword>
<name>A0ABQ1PDZ8_9BACI</name>
<keyword evidence="6" id="KW-0464">Manganese</keyword>